<feature type="region of interest" description="Disordered" evidence="1">
    <location>
        <begin position="235"/>
        <end position="284"/>
    </location>
</feature>
<dbReference type="OrthoDB" id="3065857at2759"/>
<accession>A0A4Y7SRA9</accession>
<dbReference type="AlphaFoldDB" id="A0A4Y7SRA9"/>
<dbReference type="STRING" id="71717.A0A4Y7SRA9"/>
<gene>
    <name evidence="3" type="ORF">FA13DRAFT_1714806</name>
</gene>
<feature type="region of interest" description="Disordered" evidence="1">
    <location>
        <begin position="421"/>
        <end position="442"/>
    </location>
</feature>
<feature type="transmembrane region" description="Helical" evidence="2">
    <location>
        <begin position="37"/>
        <end position="62"/>
    </location>
</feature>
<evidence type="ECO:0000313" key="4">
    <source>
        <dbReference type="Proteomes" id="UP000298030"/>
    </source>
</evidence>
<organism evidence="3 4">
    <name type="scientific">Coprinellus micaceus</name>
    <name type="common">Glistening ink-cap mushroom</name>
    <name type="synonym">Coprinus micaceus</name>
    <dbReference type="NCBI Taxonomy" id="71717"/>
    <lineage>
        <taxon>Eukaryota</taxon>
        <taxon>Fungi</taxon>
        <taxon>Dikarya</taxon>
        <taxon>Basidiomycota</taxon>
        <taxon>Agaricomycotina</taxon>
        <taxon>Agaricomycetes</taxon>
        <taxon>Agaricomycetidae</taxon>
        <taxon>Agaricales</taxon>
        <taxon>Agaricineae</taxon>
        <taxon>Psathyrellaceae</taxon>
        <taxon>Coprinellus</taxon>
    </lineage>
</organism>
<keyword evidence="2" id="KW-0472">Membrane</keyword>
<sequence length="822" mass="89892">MERGGGEERRRWSRHLGPFRVTGYDARGTWQPRNSRAIYVGPLSVPPLASLLLSLFLFPPYFSPSCIPKIRTFQITGQSIPIAGRCATALHTVATRVRTPSLGHRVVWGGGYSMRWRRSVRCSAVWCGVDAYPLPPFPHSLPPLPASIRSNEMEREEKAFTVRSATVTYLVWRGGSSPPDEARVGDIYVADSGDVWVRYDGTWMKGVGGVDSNGLPAQRHPVYRRDRFLLRDSWVHRTKNPSNPPLRPSSSSTTATLHPSSSLTNTTFSLTAPRRPPTAKDVGTERELLSQAIDASPSSNARRTRAIHGVGFAAPSPVRVLDHQRCLRLGASHTSLSRTSRSPSLLAVVTRTSAPSRSCIHHHPVNRYPQTTRFDQYRLPLPGSFPIHPHCAFAIIARSTTSPLAFSLLGTVHRPIAGPSPTPSSMSFAPPPRSTSIVGPSTADSVISGPSTGFAGSIESTRTPSYGSAPLPSTPSVLPHGLTLPVIRHPANTWLLDILQDAYAGHAPCVLGQFPRIVDIIKALGQVDRVIPRITKDDTASRGGIVTIGRAPRSGSRPTPRMIHNDLLVSKDVQFSNSVTNLVESGIEVVDFITQLRLISRGVTVARGDAVYAAFDIPMSEGGLLQCKWTYAPFKEGPSTVFAGQSNCWTPPGAVTFPHTDDFACGMYIIHLDGRKCWIVAPGTPKNLALVEFTRTGDADMTSTLDVILGLEDMHVLYLTDDEYQEHAFYLRPGTIHCCISITESCHAGRPVRSVDFGFLDDVEVAYKSAIDWLLLRLIPLEVASEEAELRKVTCVKSVAESLLHWASIWVSLHDGQAKRRL</sequence>
<keyword evidence="4" id="KW-1185">Reference proteome</keyword>
<evidence type="ECO:0000256" key="2">
    <source>
        <dbReference type="SAM" id="Phobius"/>
    </source>
</evidence>
<evidence type="ECO:0008006" key="5">
    <source>
        <dbReference type="Google" id="ProtNLM"/>
    </source>
</evidence>
<dbReference type="Proteomes" id="UP000298030">
    <property type="component" value="Unassembled WGS sequence"/>
</dbReference>
<dbReference type="EMBL" id="QPFP01000069">
    <property type="protein sequence ID" value="TEB24178.1"/>
    <property type="molecule type" value="Genomic_DNA"/>
</dbReference>
<dbReference type="SUPFAM" id="SSF51197">
    <property type="entry name" value="Clavaminate synthase-like"/>
    <property type="match status" value="1"/>
</dbReference>
<evidence type="ECO:0000313" key="3">
    <source>
        <dbReference type="EMBL" id="TEB24178.1"/>
    </source>
</evidence>
<keyword evidence="2" id="KW-1133">Transmembrane helix</keyword>
<feature type="compositionally biased region" description="Low complexity" evidence="1">
    <location>
        <begin position="260"/>
        <end position="271"/>
    </location>
</feature>
<evidence type="ECO:0000256" key="1">
    <source>
        <dbReference type="SAM" id="MobiDB-lite"/>
    </source>
</evidence>
<name>A0A4Y7SRA9_COPMI</name>
<keyword evidence="2" id="KW-0812">Transmembrane</keyword>
<proteinExistence type="predicted"/>
<protein>
    <recommendedName>
        <fullName evidence="5">JmjC domain-containing protein</fullName>
    </recommendedName>
</protein>
<comment type="caution">
    <text evidence="3">The sequence shown here is derived from an EMBL/GenBank/DDBJ whole genome shotgun (WGS) entry which is preliminary data.</text>
</comment>
<reference evidence="3 4" key="1">
    <citation type="journal article" date="2019" name="Nat. Ecol. Evol.">
        <title>Megaphylogeny resolves global patterns of mushroom evolution.</title>
        <authorList>
            <person name="Varga T."/>
            <person name="Krizsan K."/>
            <person name="Foldi C."/>
            <person name="Dima B."/>
            <person name="Sanchez-Garcia M."/>
            <person name="Sanchez-Ramirez S."/>
            <person name="Szollosi G.J."/>
            <person name="Szarkandi J.G."/>
            <person name="Papp V."/>
            <person name="Albert L."/>
            <person name="Andreopoulos W."/>
            <person name="Angelini C."/>
            <person name="Antonin V."/>
            <person name="Barry K.W."/>
            <person name="Bougher N.L."/>
            <person name="Buchanan P."/>
            <person name="Buyck B."/>
            <person name="Bense V."/>
            <person name="Catcheside P."/>
            <person name="Chovatia M."/>
            <person name="Cooper J."/>
            <person name="Damon W."/>
            <person name="Desjardin D."/>
            <person name="Finy P."/>
            <person name="Geml J."/>
            <person name="Haridas S."/>
            <person name="Hughes K."/>
            <person name="Justo A."/>
            <person name="Karasinski D."/>
            <person name="Kautmanova I."/>
            <person name="Kiss B."/>
            <person name="Kocsube S."/>
            <person name="Kotiranta H."/>
            <person name="LaButti K.M."/>
            <person name="Lechner B.E."/>
            <person name="Liimatainen K."/>
            <person name="Lipzen A."/>
            <person name="Lukacs Z."/>
            <person name="Mihaltcheva S."/>
            <person name="Morgado L.N."/>
            <person name="Niskanen T."/>
            <person name="Noordeloos M.E."/>
            <person name="Ohm R.A."/>
            <person name="Ortiz-Santana B."/>
            <person name="Ovrebo C."/>
            <person name="Racz N."/>
            <person name="Riley R."/>
            <person name="Savchenko A."/>
            <person name="Shiryaev A."/>
            <person name="Soop K."/>
            <person name="Spirin V."/>
            <person name="Szebenyi C."/>
            <person name="Tomsovsky M."/>
            <person name="Tulloss R.E."/>
            <person name="Uehling J."/>
            <person name="Grigoriev I.V."/>
            <person name="Vagvolgyi C."/>
            <person name="Papp T."/>
            <person name="Martin F.M."/>
            <person name="Miettinen O."/>
            <person name="Hibbett D.S."/>
            <person name="Nagy L.G."/>
        </authorList>
    </citation>
    <scope>NUCLEOTIDE SEQUENCE [LARGE SCALE GENOMIC DNA]</scope>
    <source>
        <strain evidence="3 4">FP101781</strain>
    </source>
</reference>